<proteinExistence type="predicted"/>
<gene>
    <name evidence="3" type="ORF">DSM5745_03206</name>
</gene>
<feature type="signal peptide" evidence="2">
    <location>
        <begin position="1"/>
        <end position="23"/>
    </location>
</feature>
<name>A0A3D8SK34_9EURO</name>
<protein>
    <submittedName>
        <fullName evidence="3">Uncharacterized protein</fullName>
    </submittedName>
</protein>
<dbReference type="AlphaFoldDB" id="A0A3D8SK34"/>
<organism evidence="3 4">
    <name type="scientific">Aspergillus mulundensis</name>
    <dbReference type="NCBI Taxonomy" id="1810919"/>
    <lineage>
        <taxon>Eukaryota</taxon>
        <taxon>Fungi</taxon>
        <taxon>Dikarya</taxon>
        <taxon>Ascomycota</taxon>
        <taxon>Pezizomycotina</taxon>
        <taxon>Eurotiomycetes</taxon>
        <taxon>Eurotiomycetidae</taxon>
        <taxon>Eurotiales</taxon>
        <taxon>Aspergillaceae</taxon>
        <taxon>Aspergillus</taxon>
        <taxon>Aspergillus subgen. Nidulantes</taxon>
    </lineage>
</organism>
<feature type="compositionally biased region" description="Gly residues" evidence="1">
    <location>
        <begin position="26"/>
        <end position="39"/>
    </location>
</feature>
<reference evidence="3 4" key="1">
    <citation type="journal article" date="2018" name="IMA Fungus">
        <title>IMA Genome-F 9: Draft genome sequence of Annulohypoxylon stygium, Aspergillus mulundensis, Berkeleyomyces basicola (syn. Thielaviopsis basicola), Ceratocystis smalleyi, two Cercospora beticola strains, Coleophoma cylindrospora, Fusarium fracticaudum, Phialophora cf. hyalina, and Morchella septimelata.</title>
        <authorList>
            <person name="Wingfield B.D."/>
            <person name="Bills G.F."/>
            <person name="Dong Y."/>
            <person name="Huang W."/>
            <person name="Nel W.J."/>
            <person name="Swalarsk-Parry B.S."/>
            <person name="Vaghefi N."/>
            <person name="Wilken P.M."/>
            <person name="An Z."/>
            <person name="de Beer Z.W."/>
            <person name="De Vos L."/>
            <person name="Chen L."/>
            <person name="Duong T.A."/>
            <person name="Gao Y."/>
            <person name="Hammerbacher A."/>
            <person name="Kikkert J.R."/>
            <person name="Li Y."/>
            <person name="Li H."/>
            <person name="Li K."/>
            <person name="Li Q."/>
            <person name="Liu X."/>
            <person name="Ma X."/>
            <person name="Naidoo K."/>
            <person name="Pethybridge S.J."/>
            <person name="Sun J."/>
            <person name="Steenkamp E.T."/>
            <person name="van der Nest M.A."/>
            <person name="van Wyk S."/>
            <person name="Wingfield M.J."/>
            <person name="Xiong C."/>
            <person name="Yue Q."/>
            <person name="Zhang X."/>
        </authorList>
    </citation>
    <scope>NUCLEOTIDE SEQUENCE [LARGE SCALE GENOMIC DNA]</scope>
    <source>
        <strain evidence="3 4">DSM 5745</strain>
    </source>
</reference>
<evidence type="ECO:0000256" key="2">
    <source>
        <dbReference type="SAM" id="SignalP"/>
    </source>
</evidence>
<comment type="caution">
    <text evidence="3">The sequence shown here is derived from an EMBL/GenBank/DDBJ whole genome shotgun (WGS) entry which is preliminary data.</text>
</comment>
<feature type="chain" id="PRO_5017782433" evidence="2">
    <location>
        <begin position="24"/>
        <end position="359"/>
    </location>
</feature>
<evidence type="ECO:0000256" key="1">
    <source>
        <dbReference type="SAM" id="MobiDB-lite"/>
    </source>
</evidence>
<evidence type="ECO:0000313" key="3">
    <source>
        <dbReference type="EMBL" id="RDW86564.1"/>
    </source>
</evidence>
<feature type="region of interest" description="Disordered" evidence="1">
    <location>
        <begin position="24"/>
        <end position="54"/>
    </location>
</feature>
<evidence type="ECO:0000313" key="4">
    <source>
        <dbReference type="Proteomes" id="UP000256690"/>
    </source>
</evidence>
<dbReference type="EMBL" id="PVWQ01000003">
    <property type="protein sequence ID" value="RDW86564.1"/>
    <property type="molecule type" value="Genomic_DNA"/>
</dbReference>
<keyword evidence="4" id="KW-1185">Reference proteome</keyword>
<keyword evidence="2" id="KW-0732">Signal</keyword>
<feature type="compositionally biased region" description="Low complexity" evidence="1">
    <location>
        <begin position="40"/>
        <end position="50"/>
    </location>
</feature>
<dbReference type="OrthoDB" id="4869700at2759"/>
<sequence>MRSQVLRLVCSLLGAILIPSALARRGGSGDSDGDGGSSSGGSDSTGSSSDPCSTPDHPAVWKWDLIPHNANNRTSGGVEGRDTSYDGSFFEGKAELFYNITEEGGLTCHMSAENPISLLGYAWIGPQAPYPVGPTNPIIIGFKAWESRKPLDEIEDSYGYVDWDPGNSNGCPDRPDLFLLTTTYSWTDWRKSEELLRVVGYAFDVLHLDLSATGDSDLGEVQFSGTMVNASVPKPEYRHMTIRMPGRICGMHRVFSMDDEDIDRLGISGSFTNTTLDLTLSGRGTAVAISSWSRSNITVEFDLKFSGRFDSDNSTQKLSLQQRDQALVDWVPNLGIQIIPRSLGWVGSLVCLGAIMLGL</sequence>
<accession>A0A3D8SK34</accession>
<dbReference type="GeneID" id="38113576"/>
<dbReference type="RefSeq" id="XP_026606088.1">
    <property type="nucleotide sequence ID" value="XM_026745222.1"/>
</dbReference>
<dbReference type="Proteomes" id="UP000256690">
    <property type="component" value="Unassembled WGS sequence"/>
</dbReference>